<dbReference type="AlphaFoldDB" id="A0A420FTM7"/>
<reference evidence="1 2" key="1">
    <citation type="submission" date="2016-07" db="EMBL/GenBank/DDBJ databases">
        <title>Genome analysis of Sphingobacterium siyangense T12B17.</title>
        <authorList>
            <person name="Xu D."/>
            <person name="Su Y."/>
            <person name="Zheng S."/>
        </authorList>
    </citation>
    <scope>NUCLEOTIDE SEQUENCE [LARGE SCALE GENOMIC DNA]</scope>
    <source>
        <strain evidence="1 2">T12B17</strain>
    </source>
</reference>
<accession>A0A420FTM7</accession>
<name>A0A420FTM7_9SPHI</name>
<evidence type="ECO:0000313" key="1">
    <source>
        <dbReference type="EMBL" id="RKF36234.1"/>
    </source>
</evidence>
<keyword evidence="2" id="KW-1185">Reference proteome</keyword>
<protein>
    <submittedName>
        <fullName evidence="1">Uncharacterized protein</fullName>
    </submittedName>
</protein>
<dbReference type="InterPro" id="IPR053773">
    <property type="entry name" value="Vpar_1526-like"/>
</dbReference>
<evidence type="ECO:0000313" key="2">
    <source>
        <dbReference type="Proteomes" id="UP000286402"/>
    </source>
</evidence>
<proteinExistence type="predicted"/>
<gene>
    <name evidence="1" type="ORF">BCY89_27915</name>
</gene>
<sequence length="289" mass="33173">MGSFNKLDQNAGDNSTNVQAGNDVVINKYGLEFKDVKEIVELLFDKNFPKLQEKALKQAEEHVQLFYTQFETKLREKADKVDVEKLSEPDIQADLNDAIKGAARKGEKGNLDLLAELLTKRLEVGTTEIVSMMASESLNAVQHLNIRQIQFLTFLFGIKHFHFVMDTTAESLDAGKRLILRDLDLVREIGITDIQVLEFYGLIKYSEVIMEDLTLENIRRKYEIFSNIPKDSFKQYLRGVCPSFYSYLEIYENKAGGNIALTPVGKIVAIAFFNKIQNYYKETPERWIH</sequence>
<dbReference type="Proteomes" id="UP000286402">
    <property type="component" value="Unassembled WGS sequence"/>
</dbReference>
<comment type="caution">
    <text evidence="1">The sequence shown here is derived from an EMBL/GenBank/DDBJ whole genome shotgun (WGS) entry which is preliminary data.</text>
</comment>
<dbReference type="EMBL" id="MCAQ01000015">
    <property type="protein sequence ID" value="RKF36234.1"/>
    <property type="molecule type" value="Genomic_DNA"/>
</dbReference>
<organism evidence="1 2">
    <name type="scientific">Sphingobacterium siyangense</name>
    <dbReference type="NCBI Taxonomy" id="459529"/>
    <lineage>
        <taxon>Bacteria</taxon>
        <taxon>Pseudomonadati</taxon>
        <taxon>Bacteroidota</taxon>
        <taxon>Sphingobacteriia</taxon>
        <taxon>Sphingobacteriales</taxon>
        <taxon>Sphingobacteriaceae</taxon>
        <taxon>Sphingobacterium</taxon>
    </lineage>
</organism>
<dbReference type="NCBIfam" id="NF045477">
    <property type="entry name" value="LPO_1073_dom"/>
    <property type="match status" value="1"/>
</dbReference>